<dbReference type="PROSITE" id="PS50887">
    <property type="entry name" value="GGDEF"/>
    <property type="match status" value="1"/>
</dbReference>
<dbReference type="GO" id="GO:0000160">
    <property type="term" value="P:phosphorelay signal transduction system"/>
    <property type="evidence" value="ECO:0007669"/>
    <property type="project" value="InterPro"/>
</dbReference>
<dbReference type="PANTHER" id="PTHR44591:SF3">
    <property type="entry name" value="RESPONSE REGULATORY DOMAIN-CONTAINING PROTEIN"/>
    <property type="match status" value="1"/>
</dbReference>
<name>A0A1M5AD89_9CLOT</name>
<dbReference type="CDD" id="cd00156">
    <property type="entry name" value="REC"/>
    <property type="match status" value="2"/>
</dbReference>
<evidence type="ECO:0000256" key="4">
    <source>
        <dbReference type="PROSITE-ProRule" id="PRU00169"/>
    </source>
</evidence>
<dbReference type="InterPro" id="IPR050595">
    <property type="entry name" value="Bact_response_regulator"/>
</dbReference>
<dbReference type="SUPFAM" id="SSF55073">
    <property type="entry name" value="Nucleotide cyclase"/>
    <property type="match status" value="1"/>
</dbReference>
<dbReference type="SMART" id="SM00267">
    <property type="entry name" value="GGDEF"/>
    <property type="match status" value="1"/>
</dbReference>
<dbReference type="AlphaFoldDB" id="A0A1M5AD89"/>
<keyword evidence="2 4" id="KW-0597">Phosphoprotein</keyword>
<dbReference type="NCBIfam" id="TIGR00254">
    <property type="entry name" value="GGDEF"/>
    <property type="match status" value="1"/>
</dbReference>
<dbReference type="InterPro" id="IPR029787">
    <property type="entry name" value="Nucleotide_cyclase"/>
</dbReference>
<comment type="function">
    <text evidence="3">May play the central regulatory role in sporulation. It may be an element of the effector pathway responsible for the activation of sporulation genes in response to nutritional stress. Spo0A may act in concert with spo0H (a sigma factor) to control the expression of some genes that are critical to the sporulation process.</text>
</comment>
<evidence type="ECO:0000256" key="2">
    <source>
        <dbReference type="ARBA" id="ARBA00022553"/>
    </source>
</evidence>
<accession>A0A1M5AD89</accession>
<dbReference type="Pfam" id="PF00072">
    <property type="entry name" value="Response_reg"/>
    <property type="match status" value="1"/>
</dbReference>
<gene>
    <name evidence="7" type="ORF">SAMN02746091_02169</name>
</gene>
<dbReference type="EMBL" id="FQVG01000050">
    <property type="protein sequence ID" value="SHF28260.1"/>
    <property type="molecule type" value="Genomic_DNA"/>
</dbReference>
<dbReference type="Gene3D" id="3.30.70.270">
    <property type="match status" value="1"/>
</dbReference>
<protein>
    <recommendedName>
        <fullName evidence="1">Stage 0 sporulation protein A homolog</fullName>
    </recommendedName>
</protein>
<evidence type="ECO:0000259" key="6">
    <source>
        <dbReference type="PROSITE" id="PS50887"/>
    </source>
</evidence>
<dbReference type="PROSITE" id="PS50110">
    <property type="entry name" value="RESPONSE_REGULATORY"/>
    <property type="match status" value="2"/>
</dbReference>
<reference evidence="8" key="1">
    <citation type="submission" date="2016-11" db="EMBL/GenBank/DDBJ databases">
        <authorList>
            <person name="Varghese N."/>
            <person name="Submissions S."/>
        </authorList>
    </citation>
    <scope>NUCLEOTIDE SEQUENCE [LARGE SCALE GENOMIC DNA]</scope>
    <source>
        <strain evidence="8">DSM 10124</strain>
    </source>
</reference>
<evidence type="ECO:0000313" key="8">
    <source>
        <dbReference type="Proteomes" id="UP000184423"/>
    </source>
</evidence>
<organism evidence="7 8">
    <name type="scientific">Caloramator proteoclasticus DSM 10124</name>
    <dbReference type="NCBI Taxonomy" id="1121262"/>
    <lineage>
        <taxon>Bacteria</taxon>
        <taxon>Bacillati</taxon>
        <taxon>Bacillota</taxon>
        <taxon>Clostridia</taxon>
        <taxon>Eubacteriales</taxon>
        <taxon>Clostridiaceae</taxon>
        <taxon>Caloramator</taxon>
    </lineage>
</organism>
<proteinExistence type="predicted"/>
<dbReference type="InterPro" id="IPR000160">
    <property type="entry name" value="GGDEF_dom"/>
</dbReference>
<evidence type="ECO:0000256" key="3">
    <source>
        <dbReference type="ARBA" id="ARBA00024867"/>
    </source>
</evidence>
<feature type="modified residue" description="4-aspartylphosphate" evidence="4">
    <location>
        <position position="433"/>
    </location>
</feature>
<sequence length="499" mass="57297">MAHIDLVIRDILNTINDLLEVKNKDKAYMNIVKGVLKRLYTISKENNIEDVAFELKDMEGSFERDDDDEKEKYVEKLIKVKNIIEQRIIEKSRILIFPDSDEVLNGLINKLKQNNIEVIISKGDAVDAIFAYNPNAVIIQNNKNINAVTILKSIREEKILEQIPIIVISDEDYNTKLECLKLGVIDYINYNFNVEEVYLKLLNIVNMSSKCLKNTVYDIATGLYTRKQGEILTSSLLIKAQREEKDGTLLLIDFDFMGEINKKLGLSFGNRIINKVVSEFKKYTTKVDISYRMSGDEFAFIFYDRDIKWVKNVAEQVLSFAKQYGEEIQQNVSFSAGISSITKDNPEYKDILVRARGALAVAKMEGRGRVVVDVDSAKQNNMINILFIDDDRIILSILKSRYKNKGYNVFIASDGLEALEILKENDIDLVVTDYYLKLMNGDELIKKIRENNRDIPIIVLSSQKNEDYIKRTLDLGADDYVVKPFSPVELDSRIKKLLD</sequence>
<dbReference type="InterPro" id="IPR011006">
    <property type="entry name" value="CheY-like_superfamily"/>
</dbReference>
<dbReference type="InterPro" id="IPR043128">
    <property type="entry name" value="Rev_trsase/Diguanyl_cyclase"/>
</dbReference>
<dbReference type="RefSeq" id="WP_073249654.1">
    <property type="nucleotide sequence ID" value="NZ_FQVG01000050.1"/>
</dbReference>
<dbReference type="CDD" id="cd01949">
    <property type="entry name" value="GGDEF"/>
    <property type="match status" value="1"/>
</dbReference>
<dbReference type="Proteomes" id="UP000184423">
    <property type="component" value="Unassembled WGS sequence"/>
</dbReference>
<dbReference type="Pfam" id="PF00990">
    <property type="entry name" value="GGDEF"/>
    <property type="match status" value="1"/>
</dbReference>
<feature type="domain" description="Response regulatory" evidence="5">
    <location>
        <begin position="93"/>
        <end position="205"/>
    </location>
</feature>
<dbReference type="InterPro" id="IPR001789">
    <property type="entry name" value="Sig_transdc_resp-reg_receiver"/>
</dbReference>
<dbReference type="SMART" id="SM00448">
    <property type="entry name" value="REC"/>
    <property type="match status" value="2"/>
</dbReference>
<dbReference type="PANTHER" id="PTHR44591">
    <property type="entry name" value="STRESS RESPONSE REGULATOR PROTEIN 1"/>
    <property type="match status" value="1"/>
</dbReference>
<feature type="domain" description="GGDEF" evidence="6">
    <location>
        <begin position="245"/>
        <end position="375"/>
    </location>
</feature>
<evidence type="ECO:0000313" key="7">
    <source>
        <dbReference type="EMBL" id="SHF28260.1"/>
    </source>
</evidence>
<feature type="domain" description="Response regulatory" evidence="5">
    <location>
        <begin position="384"/>
        <end position="498"/>
    </location>
</feature>
<dbReference type="SUPFAM" id="SSF52172">
    <property type="entry name" value="CheY-like"/>
    <property type="match status" value="2"/>
</dbReference>
<comment type="caution">
    <text evidence="4">Lacks conserved residue(s) required for the propagation of feature annotation.</text>
</comment>
<dbReference type="Gene3D" id="3.40.50.2300">
    <property type="match status" value="2"/>
</dbReference>
<keyword evidence="8" id="KW-1185">Reference proteome</keyword>
<evidence type="ECO:0000256" key="1">
    <source>
        <dbReference type="ARBA" id="ARBA00018672"/>
    </source>
</evidence>
<evidence type="ECO:0000259" key="5">
    <source>
        <dbReference type="PROSITE" id="PS50110"/>
    </source>
</evidence>